<gene>
    <name evidence="4" type="ORF">SAMN05444351_2416</name>
</gene>
<evidence type="ECO:0000256" key="3">
    <source>
        <dbReference type="RuleBase" id="RU000363"/>
    </source>
</evidence>
<dbReference type="Proteomes" id="UP000184471">
    <property type="component" value="Unassembled WGS sequence"/>
</dbReference>
<evidence type="ECO:0000313" key="5">
    <source>
        <dbReference type="Proteomes" id="UP000184471"/>
    </source>
</evidence>
<dbReference type="InterPro" id="IPR036291">
    <property type="entry name" value="NAD(P)-bd_dom_sf"/>
</dbReference>
<name>A0A1M5JB16_9ACTN</name>
<dbReference type="GO" id="GO:0005829">
    <property type="term" value="C:cytosol"/>
    <property type="evidence" value="ECO:0007669"/>
    <property type="project" value="TreeGrafter"/>
</dbReference>
<organism evidence="4 5">
    <name type="scientific">Geodermatophilus nigrescens</name>
    <dbReference type="NCBI Taxonomy" id="1070870"/>
    <lineage>
        <taxon>Bacteria</taxon>
        <taxon>Bacillati</taxon>
        <taxon>Actinomycetota</taxon>
        <taxon>Actinomycetes</taxon>
        <taxon>Geodermatophilales</taxon>
        <taxon>Geodermatophilaceae</taxon>
        <taxon>Geodermatophilus</taxon>
    </lineage>
</organism>
<dbReference type="RefSeq" id="WP_073420323.1">
    <property type="nucleotide sequence ID" value="NZ_FQVX01000002.1"/>
</dbReference>
<dbReference type="Gene3D" id="3.40.50.720">
    <property type="entry name" value="NAD(P)-binding Rossmann-like Domain"/>
    <property type="match status" value="1"/>
</dbReference>
<dbReference type="PANTHER" id="PTHR43391">
    <property type="entry name" value="RETINOL DEHYDROGENASE-RELATED"/>
    <property type="match status" value="1"/>
</dbReference>
<dbReference type="InterPro" id="IPR002347">
    <property type="entry name" value="SDR_fam"/>
</dbReference>
<evidence type="ECO:0000256" key="1">
    <source>
        <dbReference type="ARBA" id="ARBA00006484"/>
    </source>
</evidence>
<comment type="similarity">
    <text evidence="1 3">Belongs to the short-chain dehydrogenases/reductases (SDR) family.</text>
</comment>
<reference evidence="4 5" key="1">
    <citation type="submission" date="2016-11" db="EMBL/GenBank/DDBJ databases">
        <authorList>
            <person name="Jaros S."/>
            <person name="Januszkiewicz K."/>
            <person name="Wedrychowicz H."/>
        </authorList>
    </citation>
    <scope>NUCLEOTIDE SEQUENCE [LARGE SCALE GENOMIC DNA]</scope>
    <source>
        <strain evidence="4 5">DSM 45408</strain>
    </source>
</reference>
<dbReference type="GO" id="GO:0016491">
    <property type="term" value="F:oxidoreductase activity"/>
    <property type="evidence" value="ECO:0007669"/>
    <property type="project" value="UniProtKB-KW"/>
</dbReference>
<evidence type="ECO:0000313" key="4">
    <source>
        <dbReference type="EMBL" id="SHG37691.1"/>
    </source>
</evidence>
<dbReference type="SUPFAM" id="SSF51735">
    <property type="entry name" value="NAD(P)-binding Rossmann-fold domains"/>
    <property type="match status" value="1"/>
</dbReference>
<dbReference type="NCBIfam" id="NF006119">
    <property type="entry name" value="PRK08264.1-5"/>
    <property type="match status" value="1"/>
</dbReference>
<dbReference type="PROSITE" id="PS00061">
    <property type="entry name" value="ADH_SHORT"/>
    <property type="match status" value="1"/>
</dbReference>
<evidence type="ECO:0000256" key="2">
    <source>
        <dbReference type="ARBA" id="ARBA00023002"/>
    </source>
</evidence>
<dbReference type="EMBL" id="FQVX01000002">
    <property type="protein sequence ID" value="SHG37691.1"/>
    <property type="molecule type" value="Genomic_DNA"/>
</dbReference>
<sequence>MRLQGAVVLVTGANRGIGAEFVARLRERGAAKVYAAARDVRTVQAADGVHPIELDVTDPRQVEDAARAAGDVQVLVNNAGISTGTALVTGDEAAIRREMDTNFYGPLLTTRAFAPVLRANGGGAVLNVVSALSWFTAPGSGAYAASKAAAWMLTDSTRLELAAQGTHVVGVHMGLVDTDMARGLQAPKIAPSVLVGAALDAVESGAQEVLADDWARFVKAGLPLDPEQRYDRLFSALGAR</sequence>
<protein>
    <submittedName>
        <fullName evidence="4">Short-chain dehydrogenase</fullName>
    </submittedName>
</protein>
<dbReference type="InterPro" id="IPR020904">
    <property type="entry name" value="Sc_DH/Rdtase_CS"/>
</dbReference>
<accession>A0A1M5JB16</accession>
<dbReference type="PANTHER" id="PTHR43391:SF91">
    <property type="entry name" value="OS04G0390700 PROTEIN"/>
    <property type="match status" value="1"/>
</dbReference>
<dbReference type="OrthoDB" id="3212478at2"/>
<keyword evidence="5" id="KW-1185">Reference proteome</keyword>
<keyword evidence="2" id="KW-0560">Oxidoreductase</keyword>
<dbReference type="PRINTS" id="PR00080">
    <property type="entry name" value="SDRFAMILY"/>
</dbReference>
<dbReference type="PRINTS" id="PR00081">
    <property type="entry name" value="GDHRDH"/>
</dbReference>
<dbReference type="STRING" id="1070870.SAMN05444351_2416"/>
<proteinExistence type="inferred from homology"/>
<dbReference type="Pfam" id="PF00106">
    <property type="entry name" value="adh_short"/>
    <property type="match status" value="1"/>
</dbReference>
<dbReference type="AlphaFoldDB" id="A0A1M5JB16"/>